<dbReference type="PANTHER" id="PTHR18895">
    <property type="entry name" value="HEMK METHYLTRANSFERASE"/>
    <property type="match status" value="1"/>
</dbReference>
<dbReference type="RefSeq" id="WP_069214755.1">
    <property type="nucleotide sequence ID" value="NZ_CP016378.1"/>
</dbReference>
<evidence type="ECO:0000313" key="8">
    <source>
        <dbReference type="EMBL" id="OOH96151.1"/>
    </source>
</evidence>
<comment type="similarity">
    <text evidence="5">Belongs to the protein N5-glutamine methyltransferase family. PrmC subfamily.</text>
</comment>
<dbReference type="EC" id="2.1.1.297" evidence="5"/>
<dbReference type="InterPro" id="IPR019874">
    <property type="entry name" value="RF_methyltr_PrmC"/>
</dbReference>
<feature type="binding site" evidence="5">
    <location>
        <position position="186"/>
    </location>
    <ligand>
        <name>S-adenosyl-L-methionine</name>
        <dbReference type="ChEBI" id="CHEBI:59789"/>
    </ligand>
</feature>
<dbReference type="Proteomes" id="UP000188947">
    <property type="component" value="Unassembled WGS sequence"/>
</dbReference>
<dbReference type="InterPro" id="IPR002052">
    <property type="entry name" value="DNA_methylase_N6_adenine_CS"/>
</dbReference>
<dbReference type="PROSITE" id="PS00092">
    <property type="entry name" value="N6_MTASE"/>
    <property type="match status" value="1"/>
</dbReference>
<dbReference type="OrthoDB" id="9800643at2"/>
<dbReference type="Gene3D" id="3.40.50.150">
    <property type="entry name" value="Vaccinia Virus protein VP39"/>
    <property type="match status" value="1"/>
</dbReference>
<dbReference type="Gene3D" id="1.10.8.10">
    <property type="entry name" value="DNA helicase RuvA subunit, C-terminal domain"/>
    <property type="match status" value="1"/>
</dbReference>
<dbReference type="STRING" id="238.BBD35_14815"/>
<evidence type="ECO:0000313" key="9">
    <source>
        <dbReference type="Proteomes" id="UP000188947"/>
    </source>
</evidence>
<keyword evidence="9" id="KW-1185">Reference proteome</keyword>
<feature type="binding site" evidence="5">
    <location>
        <position position="144"/>
    </location>
    <ligand>
        <name>S-adenosyl-L-methionine</name>
        <dbReference type="ChEBI" id="CHEBI:59789"/>
    </ligand>
</feature>
<dbReference type="AlphaFoldDB" id="A0A1V3U0W5"/>
<evidence type="ECO:0000256" key="3">
    <source>
        <dbReference type="ARBA" id="ARBA00022691"/>
    </source>
</evidence>
<dbReference type="InterPro" id="IPR004556">
    <property type="entry name" value="HemK-like"/>
</dbReference>
<evidence type="ECO:0000256" key="4">
    <source>
        <dbReference type="ARBA" id="ARBA00048391"/>
    </source>
</evidence>
<evidence type="ECO:0000256" key="1">
    <source>
        <dbReference type="ARBA" id="ARBA00022603"/>
    </source>
</evidence>
<feature type="domain" description="Methyltransferase small" evidence="6">
    <location>
        <begin position="103"/>
        <end position="190"/>
    </location>
</feature>
<evidence type="ECO:0000256" key="2">
    <source>
        <dbReference type="ARBA" id="ARBA00022679"/>
    </source>
</evidence>
<dbReference type="PANTHER" id="PTHR18895:SF74">
    <property type="entry name" value="MTRF1L RELEASE FACTOR GLUTAMINE METHYLTRANSFERASE"/>
    <property type="match status" value="1"/>
</dbReference>
<dbReference type="SUPFAM" id="SSF53335">
    <property type="entry name" value="S-adenosyl-L-methionine-dependent methyltransferases"/>
    <property type="match status" value="1"/>
</dbReference>
<dbReference type="InterPro" id="IPR029063">
    <property type="entry name" value="SAM-dependent_MTases_sf"/>
</dbReference>
<name>A0A1V3U0W5_ELIME</name>
<evidence type="ECO:0000259" key="6">
    <source>
        <dbReference type="Pfam" id="PF05175"/>
    </source>
</evidence>
<dbReference type="NCBIfam" id="TIGR03534">
    <property type="entry name" value="RF_mod_PrmC"/>
    <property type="match status" value="1"/>
</dbReference>
<evidence type="ECO:0000256" key="5">
    <source>
        <dbReference type="HAMAP-Rule" id="MF_02126"/>
    </source>
</evidence>
<feature type="binding site" evidence="5">
    <location>
        <begin position="121"/>
        <end position="125"/>
    </location>
    <ligand>
        <name>S-adenosyl-L-methionine</name>
        <dbReference type="ChEBI" id="CHEBI:59789"/>
    </ligand>
</feature>
<dbReference type="NCBIfam" id="TIGR00536">
    <property type="entry name" value="hemK_fam"/>
    <property type="match status" value="1"/>
</dbReference>
<organism evidence="8 9">
    <name type="scientific">Elizabethkingia meningoseptica</name>
    <name type="common">Chryseobacterium meningosepticum</name>
    <dbReference type="NCBI Taxonomy" id="238"/>
    <lineage>
        <taxon>Bacteria</taxon>
        <taxon>Pseudomonadati</taxon>
        <taxon>Bacteroidota</taxon>
        <taxon>Flavobacteriia</taxon>
        <taxon>Flavobacteriales</taxon>
        <taxon>Weeksellaceae</taxon>
        <taxon>Elizabethkingia</taxon>
    </lineage>
</organism>
<reference evidence="8 9" key="1">
    <citation type="submission" date="2016-11" db="EMBL/GenBank/DDBJ databases">
        <title>Genome sequence and comparative genomic analysis of clinical strain Elizabethkingia meningoseptica 61421 PRCM.</title>
        <authorList>
            <person name="Wang M."/>
            <person name="Hu S."/>
            <person name="Cao L."/>
            <person name="Jiang T."/>
            <person name="Zhou Y."/>
            <person name="Ming D."/>
        </authorList>
    </citation>
    <scope>NUCLEOTIDE SEQUENCE [LARGE SCALE GENOMIC DNA]</scope>
    <source>
        <strain evidence="8 9">61421 PRCM</strain>
    </source>
</reference>
<dbReference type="InterPro" id="IPR007848">
    <property type="entry name" value="Small_mtfrase_dom"/>
</dbReference>
<comment type="caution">
    <text evidence="5">Lacks conserved residue(s) required for the propagation of feature annotation.</text>
</comment>
<keyword evidence="2 5" id="KW-0808">Transferase</keyword>
<dbReference type="GO" id="GO:0102559">
    <property type="term" value="F:peptide chain release factor N(5)-glutamine methyltransferase activity"/>
    <property type="evidence" value="ECO:0007669"/>
    <property type="project" value="UniProtKB-EC"/>
</dbReference>
<dbReference type="Pfam" id="PF17827">
    <property type="entry name" value="PrmC_N"/>
    <property type="match status" value="1"/>
</dbReference>
<keyword evidence="3 5" id="KW-0949">S-adenosyl-L-methionine</keyword>
<protein>
    <recommendedName>
        <fullName evidence="5">Release factor glutamine methyltransferase</fullName>
        <shortName evidence="5">RF MTase</shortName>
        <ecNumber evidence="5">2.1.1.297</ecNumber>
    </recommendedName>
    <alternativeName>
        <fullName evidence="5">N5-glutamine methyltransferase PrmC</fullName>
    </alternativeName>
    <alternativeName>
        <fullName evidence="5">Protein-(glutamine-N5) MTase PrmC</fullName>
    </alternativeName>
    <alternativeName>
        <fullName evidence="5">Protein-glutamine N-methyltransferase PrmC</fullName>
    </alternativeName>
</protein>
<dbReference type="EMBL" id="MPOG01000008">
    <property type="protein sequence ID" value="OOH96151.1"/>
    <property type="molecule type" value="Genomic_DNA"/>
</dbReference>
<dbReference type="Pfam" id="PF05175">
    <property type="entry name" value="MTS"/>
    <property type="match status" value="1"/>
</dbReference>
<dbReference type="InterPro" id="IPR050320">
    <property type="entry name" value="N5-glutamine_MTase"/>
</dbReference>
<feature type="binding site" evidence="5">
    <location>
        <begin position="186"/>
        <end position="189"/>
    </location>
    <ligand>
        <name>substrate</name>
    </ligand>
</feature>
<comment type="caution">
    <text evidence="8">The sequence shown here is derived from an EMBL/GenBank/DDBJ whole genome shotgun (WGS) entry which is preliminary data.</text>
</comment>
<dbReference type="GO" id="GO:0032259">
    <property type="term" value="P:methylation"/>
    <property type="evidence" value="ECO:0007669"/>
    <property type="project" value="UniProtKB-KW"/>
</dbReference>
<dbReference type="CDD" id="cd02440">
    <property type="entry name" value="AdoMet_MTases"/>
    <property type="match status" value="1"/>
</dbReference>
<dbReference type="GO" id="GO:0003676">
    <property type="term" value="F:nucleic acid binding"/>
    <property type="evidence" value="ECO:0007669"/>
    <property type="project" value="InterPro"/>
</dbReference>
<dbReference type="eggNOG" id="COG2890">
    <property type="taxonomic scope" value="Bacteria"/>
</dbReference>
<gene>
    <name evidence="5" type="primary">prmC</name>
    <name evidence="8" type="ORF">BMF97_07295</name>
</gene>
<dbReference type="InterPro" id="IPR040758">
    <property type="entry name" value="PrmC_N"/>
</dbReference>
<accession>A0A1V3U0W5</accession>
<dbReference type="HAMAP" id="MF_02126">
    <property type="entry name" value="RF_methyltr_PrmC"/>
    <property type="match status" value="1"/>
</dbReference>
<keyword evidence="1 5" id="KW-0489">Methyltransferase</keyword>
<feature type="domain" description="Release factor glutamine methyltransferase N-terminal" evidence="7">
    <location>
        <begin position="29"/>
        <end position="76"/>
    </location>
</feature>
<proteinExistence type="inferred from homology"/>
<comment type="function">
    <text evidence="5">Methylates the class 1 translation termination release factors RF1/PrfA and RF2/PrfB on the glutamine residue of the universally conserved GGQ motif.</text>
</comment>
<sequence length="284" mass="32509">MKIGELQQLFHTELQEFYSVTEIQSLFSYFAEEYLQYNSIQLKMNTEEIVEDSVITRFNKALHELKSGKPYQQILGKAYFYGKVFFINENVLIPRPETEELIELILSKISNDKEIKILDIGTGSGCIAVTIAKHLKNAVVYALDYSEKALEIAKKNAVLHEVNLHFIHQNYLDTSLSGSFDVIISNPPYIGVEEEVDIHTGVKDFEPMMALFAPENDVLAFYRKIADDTVQKLNDGGFIFLEINQKFGPETLALYRNKLSEVHLLKDLSGNDRMIWGKKQSENL</sequence>
<evidence type="ECO:0000259" key="7">
    <source>
        <dbReference type="Pfam" id="PF17827"/>
    </source>
</evidence>
<comment type="catalytic activity">
    <reaction evidence="4 5">
        <text>L-glutaminyl-[peptide chain release factor] + S-adenosyl-L-methionine = N(5)-methyl-L-glutaminyl-[peptide chain release factor] + S-adenosyl-L-homocysteine + H(+)</text>
        <dbReference type="Rhea" id="RHEA:42896"/>
        <dbReference type="Rhea" id="RHEA-COMP:10271"/>
        <dbReference type="Rhea" id="RHEA-COMP:10272"/>
        <dbReference type="ChEBI" id="CHEBI:15378"/>
        <dbReference type="ChEBI" id="CHEBI:30011"/>
        <dbReference type="ChEBI" id="CHEBI:57856"/>
        <dbReference type="ChEBI" id="CHEBI:59789"/>
        <dbReference type="ChEBI" id="CHEBI:61891"/>
        <dbReference type="EC" id="2.1.1.297"/>
    </reaction>
</comment>